<dbReference type="PANTHER" id="PTHR45646">
    <property type="entry name" value="SERINE/THREONINE-PROTEIN KINASE DOA-RELATED"/>
    <property type="match status" value="1"/>
</dbReference>
<evidence type="ECO:0000256" key="4">
    <source>
        <dbReference type="ARBA" id="ARBA00022777"/>
    </source>
</evidence>
<keyword evidence="3" id="KW-0547">Nucleotide-binding</keyword>
<dbReference type="EMBL" id="NHYE01005524">
    <property type="protein sequence ID" value="PPQ70877.1"/>
    <property type="molecule type" value="Genomic_DNA"/>
</dbReference>
<evidence type="ECO:0000256" key="1">
    <source>
        <dbReference type="ARBA" id="ARBA00022527"/>
    </source>
</evidence>
<dbReference type="OrthoDB" id="3010383at2759"/>
<evidence type="ECO:0000256" key="5">
    <source>
        <dbReference type="ARBA" id="ARBA00022840"/>
    </source>
</evidence>
<keyword evidence="2" id="KW-0808">Transferase</keyword>
<dbReference type="InterPro" id="IPR000719">
    <property type="entry name" value="Prot_kinase_dom"/>
</dbReference>
<keyword evidence="4 7" id="KW-0418">Kinase</keyword>
<dbReference type="Gene3D" id="1.10.510.10">
    <property type="entry name" value="Transferase(Phosphotransferase) domain 1"/>
    <property type="match status" value="1"/>
</dbReference>
<name>A0A409VXA9_9AGAR</name>
<feature type="domain" description="Protein kinase" evidence="6">
    <location>
        <begin position="25"/>
        <end position="340"/>
    </location>
</feature>
<dbReference type="GO" id="GO:0005524">
    <property type="term" value="F:ATP binding"/>
    <property type="evidence" value="ECO:0007669"/>
    <property type="project" value="UniProtKB-KW"/>
</dbReference>
<organism evidence="7 8">
    <name type="scientific">Gymnopilus dilepis</name>
    <dbReference type="NCBI Taxonomy" id="231916"/>
    <lineage>
        <taxon>Eukaryota</taxon>
        <taxon>Fungi</taxon>
        <taxon>Dikarya</taxon>
        <taxon>Basidiomycota</taxon>
        <taxon>Agaricomycotina</taxon>
        <taxon>Agaricomycetes</taxon>
        <taxon>Agaricomycetidae</taxon>
        <taxon>Agaricales</taxon>
        <taxon>Agaricineae</taxon>
        <taxon>Hymenogastraceae</taxon>
        <taxon>Gymnopilus</taxon>
    </lineage>
</organism>
<gene>
    <name evidence="7" type="ORF">CVT26_014065</name>
</gene>
<proteinExistence type="predicted"/>
<dbReference type="Pfam" id="PF00069">
    <property type="entry name" value="Pkinase"/>
    <property type="match status" value="1"/>
</dbReference>
<evidence type="ECO:0000256" key="3">
    <source>
        <dbReference type="ARBA" id="ARBA00022741"/>
    </source>
</evidence>
<evidence type="ECO:0000313" key="8">
    <source>
        <dbReference type="Proteomes" id="UP000284706"/>
    </source>
</evidence>
<dbReference type="PROSITE" id="PS50011">
    <property type="entry name" value="PROTEIN_KINASE_DOM"/>
    <property type="match status" value="1"/>
</dbReference>
<dbReference type="SMART" id="SM00220">
    <property type="entry name" value="S_TKc"/>
    <property type="match status" value="1"/>
</dbReference>
<dbReference type="GO" id="GO:0004674">
    <property type="term" value="F:protein serine/threonine kinase activity"/>
    <property type="evidence" value="ECO:0007669"/>
    <property type="project" value="UniProtKB-KW"/>
</dbReference>
<reference evidence="7 8" key="1">
    <citation type="journal article" date="2018" name="Evol. Lett.">
        <title>Horizontal gene cluster transfer increased hallucinogenic mushroom diversity.</title>
        <authorList>
            <person name="Reynolds H.T."/>
            <person name="Vijayakumar V."/>
            <person name="Gluck-Thaler E."/>
            <person name="Korotkin H.B."/>
            <person name="Matheny P.B."/>
            <person name="Slot J.C."/>
        </authorList>
    </citation>
    <scope>NUCLEOTIDE SEQUENCE [LARGE SCALE GENOMIC DNA]</scope>
    <source>
        <strain evidence="7 8">SRW20</strain>
    </source>
</reference>
<dbReference type="InterPro" id="IPR051175">
    <property type="entry name" value="CLK_kinases"/>
</dbReference>
<dbReference type="PANTHER" id="PTHR45646:SF8">
    <property type="entry name" value="PROTEIN KINASE DOMAIN-CONTAINING PROTEIN"/>
    <property type="match status" value="1"/>
</dbReference>
<accession>A0A409VXA9</accession>
<dbReference type="InterPro" id="IPR011009">
    <property type="entry name" value="Kinase-like_dom_sf"/>
</dbReference>
<dbReference type="Proteomes" id="UP000284706">
    <property type="component" value="Unassembled WGS sequence"/>
</dbReference>
<dbReference type="AlphaFoldDB" id="A0A409VXA9"/>
<evidence type="ECO:0000313" key="7">
    <source>
        <dbReference type="EMBL" id="PPQ70877.1"/>
    </source>
</evidence>
<evidence type="ECO:0000256" key="2">
    <source>
        <dbReference type="ARBA" id="ARBA00022679"/>
    </source>
</evidence>
<dbReference type="GO" id="GO:0005634">
    <property type="term" value="C:nucleus"/>
    <property type="evidence" value="ECO:0007669"/>
    <property type="project" value="TreeGrafter"/>
</dbReference>
<dbReference type="Gene3D" id="3.30.200.20">
    <property type="entry name" value="Phosphorylase Kinase, domain 1"/>
    <property type="match status" value="1"/>
</dbReference>
<keyword evidence="5" id="KW-0067">ATP-binding</keyword>
<evidence type="ECO:0000259" key="6">
    <source>
        <dbReference type="PROSITE" id="PS50011"/>
    </source>
</evidence>
<comment type="caution">
    <text evidence="7">The sequence shown here is derived from an EMBL/GenBank/DDBJ whole genome shotgun (WGS) entry which is preliminary data.</text>
</comment>
<dbReference type="SUPFAM" id="SSF56112">
    <property type="entry name" value="Protein kinase-like (PK-like)"/>
    <property type="match status" value="1"/>
</dbReference>
<dbReference type="GO" id="GO:0043484">
    <property type="term" value="P:regulation of RNA splicing"/>
    <property type="evidence" value="ECO:0007669"/>
    <property type="project" value="TreeGrafter"/>
</dbReference>
<dbReference type="InParanoid" id="A0A409VXA9"/>
<keyword evidence="1" id="KW-0723">Serine/threonine-protein kinase</keyword>
<sequence length="344" mass="38798">MSAVGYVFLTGLVRFTVSHVLGKRYCVVQELRSGSAFQLLRVLDVKTESINVVKVISRSLVDEKIVDGNMKWLRKWRCSEARHVQLLADFKTPFNWYLVFDCPKMTLKDVLACGDMCPMPARHVRAIAHQLIAAVSALHRRGMMHLDICPASIEITNAATTREWRYSLEGSFLKKVVLECCQIRLVFYGDAGIGTDVAIGSDQYRAPELVFGWASKFRTDSFSIGCVFAEMLTGDALFPPCHQEEHYMVAKAHLFEAVLGGLPADVVYRISLMHEGLFNSSDELRGFYDLSAGLRIYLSNARNIQNMIEDECELEVLTALTMISSSRRPRLSHVSSFTYFSRAE</sequence>
<keyword evidence="8" id="KW-1185">Reference proteome</keyword>
<protein>
    <submittedName>
        <fullName evidence="7">Kinase</fullName>
    </submittedName>
</protein>